<evidence type="ECO:0000313" key="1">
    <source>
        <dbReference type="EMBL" id="MBP1907055.1"/>
    </source>
</evidence>
<comment type="caution">
    <text evidence="1">The sequence shown here is derived from an EMBL/GenBank/DDBJ whole genome shotgun (WGS) entry which is preliminary data.</text>
</comment>
<proteinExistence type="predicted"/>
<sequence>MATYNELNETNSTIITWEDKELRTTQDPYVNDNGDMYTAPALDAQGNEYIIAWSVIDYETTDESTSCDWDNPAGVTRLK</sequence>
<reference evidence="1 2" key="1">
    <citation type="submission" date="2021-03" db="EMBL/GenBank/DDBJ databases">
        <title>Genomic Encyclopedia of Type Strains, Phase IV (KMG-IV): sequencing the most valuable type-strain genomes for metagenomic binning, comparative biology and taxonomic classification.</title>
        <authorList>
            <person name="Goeker M."/>
        </authorList>
    </citation>
    <scope>NUCLEOTIDE SEQUENCE [LARGE SCALE GENOMIC DNA]</scope>
    <source>
        <strain evidence="1 2">DSM 14349</strain>
    </source>
</reference>
<name>A0ABS4FWV6_9BACL</name>
<dbReference type="RefSeq" id="WP_210090643.1">
    <property type="nucleotide sequence ID" value="NZ_JAGGKG010000021.1"/>
</dbReference>
<keyword evidence="2" id="KW-1185">Reference proteome</keyword>
<accession>A0ABS4FWV6</accession>
<dbReference type="Proteomes" id="UP001519272">
    <property type="component" value="Unassembled WGS sequence"/>
</dbReference>
<protein>
    <submittedName>
        <fullName evidence="1">Uncharacterized protein</fullName>
    </submittedName>
</protein>
<gene>
    <name evidence="1" type="ORF">J2Z32_003720</name>
</gene>
<evidence type="ECO:0000313" key="2">
    <source>
        <dbReference type="Proteomes" id="UP001519272"/>
    </source>
</evidence>
<organism evidence="1 2">
    <name type="scientific">Paenibacillus turicensis</name>
    <dbReference type="NCBI Taxonomy" id="160487"/>
    <lineage>
        <taxon>Bacteria</taxon>
        <taxon>Bacillati</taxon>
        <taxon>Bacillota</taxon>
        <taxon>Bacilli</taxon>
        <taxon>Bacillales</taxon>
        <taxon>Paenibacillaceae</taxon>
        <taxon>Paenibacillus</taxon>
    </lineage>
</organism>
<dbReference type="EMBL" id="JAGGKG010000021">
    <property type="protein sequence ID" value="MBP1907055.1"/>
    <property type="molecule type" value="Genomic_DNA"/>
</dbReference>